<proteinExistence type="inferred from homology"/>
<dbReference type="Gene3D" id="3.40.50.450">
    <property type="match status" value="1"/>
</dbReference>
<protein>
    <recommendedName>
        <fullName evidence="1">UPF0398 protein P9989_11650</fullName>
    </recommendedName>
</protein>
<reference evidence="2 3" key="1">
    <citation type="submission" date="2023-04" db="EMBL/GenBank/DDBJ databases">
        <title>Genome sequence of Halobacillus naozhouensis KACC 21980.</title>
        <authorList>
            <person name="Kim S."/>
            <person name="Heo J."/>
            <person name="Kwon S.-W."/>
        </authorList>
    </citation>
    <scope>NUCLEOTIDE SEQUENCE [LARGE SCALE GENOMIC DNA]</scope>
    <source>
        <strain evidence="2 3">KCTC 13234</strain>
    </source>
</reference>
<dbReference type="InterPro" id="IPR010697">
    <property type="entry name" value="YspA"/>
</dbReference>
<evidence type="ECO:0000256" key="1">
    <source>
        <dbReference type="HAMAP-Rule" id="MF_01575"/>
    </source>
</evidence>
<keyword evidence="3" id="KW-1185">Reference proteome</keyword>
<dbReference type="SUPFAM" id="SSF102405">
    <property type="entry name" value="MCP/YpsA-like"/>
    <property type="match status" value="1"/>
</dbReference>
<dbReference type="Proteomes" id="UP001221597">
    <property type="component" value="Chromosome"/>
</dbReference>
<sequence>MRTVAVTGYKPMEMGIFKHDDPKIDFVKETIRKSLIQFIEEGLEWVIISGQMGVELWAAEIILDLREDYPIKLGVIPPFQNQHSKWPDQLKLVYERITELADFYKPIYEKEYEGPYQFRARDQFLIEHSDGCLILYDEDTPGTPKYFLKLVHAYSEHHSYSLTYITPDDLEETVEELRMANPEYWSQ</sequence>
<dbReference type="NCBIfam" id="NF010181">
    <property type="entry name" value="PRK13660.1"/>
    <property type="match status" value="1"/>
</dbReference>
<evidence type="ECO:0000313" key="3">
    <source>
        <dbReference type="Proteomes" id="UP001221597"/>
    </source>
</evidence>
<comment type="similarity">
    <text evidence="1">Belongs to the UPF0398 family.</text>
</comment>
<dbReference type="PANTHER" id="PTHR38440">
    <property type="entry name" value="UPF0398 PROTEIN YPSA"/>
    <property type="match status" value="1"/>
</dbReference>
<dbReference type="RefSeq" id="WP_283075091.1">
    <property type="nucleotide sequence ID" value="NZ_CP121671.1"/>
</dbReference>
<dbReference type="HAMAP" id="MF_01575">
    <property type="entry name" value="UPF0398"/>
    <property type="match status" value="1"/>
</dbReference>
<name>A0ABY8ISY2_9BACI</name>
<dbReference type="PANTHER" id="PTHR38440:SF1">
    <property type="entry name" value="UPF0398 PROTEIN SPR0331"/>
    <property type="match status" value="1"/>
</dbReference>
<dbReference type="Pfam" id="PF06908">
    <property type="entry name" value="YpsA"/>
    <property type="match status" value="1"/>
</dbReference>
<evidence type="ECO:0000313" key="2">
    <source>
        <dbReference type="EMBL" id="WFT73063.1"/>
    </source>
</evidence>
<dbReference type="EMBL" id="CP121671">
    <property type="protein sequence ID" value="WFT73063.1"/>
    <property type="molecule type" value="Genomic_DNA"/>
</dbReference>
<gene>
    <name evidence="2" type="ORF">P9989_11650</name>
</gene>
<dbReference type="PIRSF" id="PIRSF021290">
    <property type="entry name" value="DUF1273"/>
    <property type="match status" value="1"/>
</dbReference>
<organism evidence="2 3">
    <name type="scientific">Halobacillus naozhouensis</name>
    <dbReference type="NCBI Taxonomy" id="554880"/>
    <lineage>
        <taxon>Bacteria</taxon>
        <taxon>Bacillati</taxon>
        <taxon>Bacillota</taxon>
        <taxon>Bacilli</taxon>
        <taxon>Bacillales</taxon>
        <taxon>Bacillaceae</taxon>
        <taxon>Halobacillus</taxon>
    </lineage>
</organism>
<accession>A0ABY8ISY2</accession>